<dbReference type="AlphaFoldDB" id="A0A3N4R089"/>
<keyword evidence="4" id="KW-1185">Reference proteome</keyword>
<evidence type="ECO:0000313" key="3">
    <source>
        <dbReference type="EMBL" id="RPE26983.1"/>
    </source>
</evidence>
<dbReference type="RefSeq" id="WP_030461745.1">
    <property type="nucleotide sequence ID" value="NZ_JBEXVB010000249.1"/>
</dbReference>
<feature type="compositionally biased region" description="Pro residues" evidence="1">
    <location>
        <begin position="53"/>
        <end position="62"/>
    </location>
</feature>
<evidence type="ECO:0000313" key="2">
    <source>
        <dbReference type="EMBL" id="ROR34007.1"/>
    </source>
</evidence>
<comment type="caution">
    <text evidence="3">The sequence shown here is derived from an EMBL/GenBank/DDBJ whole genome shotgun (WGS) entry which is preliminary data.</text>
</comment>
<gene>
    <name evidence="3" type="ORF">EDD38_7620</name>
    <name evidence="2" type="ORF">EDD39_7568</name>
</gene>
<proteinExistence type="predicted"/>
<name>A0A3N4R089_9ACTN</name>
<dbReference type="Proteomes" id="UP000267408">
    <property type="component" value="Unassembled WGS sequence"/>
</dbReference>
<dbReference type="EMBL" id="RJVJ01000004">
    <property type="protein sequence ID" value="ROR34007.1"/>
    <property type="molecule type" value="Genomic_DNA"/>
</dbReference>
<organism evidence="3 4">
    <name type="scientific">Kitasatospora cineracea</name>
    <dbReference type="NCBI Taxonomy" id="88074"/>
    <lineage>
        <taxon>Bacteria</taxon>
        <taxon>Bacillati</taxon>
        <taxon>Actinomycetota</taxon>
        <taxon>Actinomycetes</taxon>
        <taxon>Kitasatosporales</taxon>
        <taxon>Streptomycetaceae</taxon>
        <taxon>Kitasatospora</taxon>
    </lineage>
</organism>
<accession>A0A8G1U940</accession>
<dbReference type="Proteomes" id="UP000266906">
    <property type="component" value="Unassembled WGS sequence"/>
</dbReference>
<evidence type="ECO:0000256" key="1">
    <source>
        <dbReference type="SAM" id="MobiDB-lite"/>
    </source>
</evidence>
<evidence type="ECO:0000313" key="5">
    <source>
        <dbReference type="Proteomes" id="UP000267408"/>
    </source>
</evidence>
<feature type="region of interest" description="Disordered" evidence="1">
    <location>
        <begin position="15"/>
        <end position="62"/>
    </location>
</feature>
<dbReference type="EMBL" id="RKQG01000005">
    <property type="protein sequence ID" value="RPE26983.1"/>
    <property type="molecule type" value="Genomic_DNA"/>
</dbReference>
<protein>
    <submittedName>
        <fullName evidence="3">Uncharacterized protein</fullName>
    </submittedName>
</protein>
<evidence type="ECO:0000313" key="4">
    <source>
        <dbReference type="Proteomes" id="UP000266906"/>
    </source>
</evidence>
<reference evidence="4 5" key="1">
    <citation type="submission" date="2018-11" db="EMBL/GenBank/DDBJ databases">
        <title>Sequencing the genomes of 1000 actinobacteria strains.</title>
        <authorList>
            <person name="Klenk H.-P."/>
        </authorList>
    </citation>
    <scope>NUCLEOTIDE SEQUENCE [LARGE SCALE GENOMIC DNA]</scope>
    <source>
        <strain evidence="2 5">DSM 44780</strain>
        <strain evidence="3 4">DSM 44781</strain>
    </source>
</reference>
<feature type="compositionally biased region" description="Basic and acidic residues" evidence="1">
    <location>
        <begin position="15"/>
        <end position="31"/>
    </location>
</feature>
<accession>A0A3N4R089</accession>
<sequence length="62" mass="6799">MTALALREKVRAYNRRAELARSRPRPARETGPDEAPPPHSGGRPADRGEQPGPKLPAPPHTR</sequence>